<keyword evidence="1" id="KW-1133">Transmembrane helix</keyword>
<gene>
    <name evidence="2" type="ORF">COY37_10735</name>
</gene>
<protein>
    <submittedName>
        <fullName evidence="2">Uncharacterized protein</fullName>
    </submittedName>
</protein>
<keyword evidence="1" id="KW-0812">Transmembrane</keyword>
<evidence type="ECO:0000313" key="2">
    <source>
        <dbReference type="EMBL" id="PIZ35252.1"/>
    </source>
</evidence>
<comment type="caution">
    <text evidence="2">The sequence shown here is derived from an EMBL/GenBank/DDBJ whole genome shotgun (WGS) entry which is preliminary data.</text>
</comment>
<reference evidence="3" key="1">
    <citation type="submission" date="2017-09" db="EMBL/GenBank/DDBJ databases">
        <title>Depth-based differentiation of microbial function through sediment-hosted aquifers and enrichment of novel symbionts in the deep terrestrial subsurface.</title>
        <authorList>
            <person name="Probst A.J."/>
            <person name="Ladd B."/>
            <person name="Jarett J.K."/>
            <person name="Geller-Mcgrath D.E."/>
            <person name="Sieber C.M.K."/>
            <person name="Emerson J.B."/>
            <person name="Anantharaman K."/>
            <person name="Thomas B.C."/>
            <person name="Malmstrom R."/>
            <person name="Stieglmeier M."/>
            <person name="Klingl A."/>
            <person name="Woyke T."/>
            <person name="Ryan C.M."/>
            <person name="Banfield J.F."/>
        </authorList>
    </citation>
    <scope>NUCLEOTIDE SEQUENCE [LARGE SCALE GENOMIC DNA]</scope>
</reference>
<accession>A0A2M7T5A2</accession>
<dbReference type="Proteomes" id="UP000230956">
    <property type="component" value="Unassembled WGS sequence"/>
</dbReference>
<sequence>MRTAVKLIPCIIAFSLGLLLGILIFEKDSSFSGQAVLKTAESDSRVRDFIHKTAKTSDDLEKSVALVWDHDKDIYYWKVTLFERKCGCLGPDKIDIAEIIVSPLSASVLSCQFRYSMSENAYSKEQCMKACHKNLD</sequence>
<organism evidence="2 3">
    <name type="scientific">Candidatus Aquicultor secundus</name>
    <dbReference type="NCBI Taxonomy" id="1973895"/>
    <lineage>
        <taxon>Bacteria</taxon>
        <taxon>Bacillati</taxon>
        <taxon>Actinomycetota</taxon>
        <taxon>Candidatus Aquicultoria</taxon>
        <taxon>Candidatus Aquicultorales</taxon>
        <taxon>Candidatus Aquicultoraceae</taxon>
        <taxon>Candidatus Aquicultor</taxon>
    </lineage>
</organism>
<keyword evidence="1" id="KW-0472">Membrane</keyword>
<evidence type="ECO:0000256" key="1">
    <source>
        <dbReference type="SAM" id="Phobius"/>
    </source>
</evidence>
<dbReference type="EMBL" id="PFNG01000249">
    <property type="protein sequence ID" value="PIZ35252.1"/>
    <property type="molecule type" value="Genomic_DNA"/>
</dbReference>
<proteinExistence type="predicted"/>
<dbReference type="RefSeq" id="WP_286678480.1">
    <property type="nucleotide sequence ID" value="NZ_MNXI01000085.1"/>
</dbReference>
<evidence type="ECO:0000313" key="3">
    <source>
        <dbReference type="Proteomes" id="UP000230956"/>
    </source>
</evidence>
<feature type="transmembrane region" description="Helical" evidence="1">
    <location>
        <begin position="7"/>
        <end position="25"/>
    </location>
</feature>
<name>A0A2M7T5A2_9ACTN</name>
<dbReference type="AlphaFoldDB" id="A0A2M7T5A2"/>